<dbReference type="Pfam" id="PF03358">
    <property type="entry name" value="FMN_red"/>
    <property type="match status" value="1"/>
</dbReference>
<name>A0A9J6QT11_9FIRM</name>
<dbReference type="PANTHER" id="PTHR43278:SF4">
    <property type="entry name" value="NAD(P)H-DEPENDENT FMN-CONTAINING OXIDOREDUCTASE YWQN-RELATED"/>
    <property type="match status" value="1"/>
</dbReference>
<dbReference type="AlphaFoldDB" id="A0A9J6QT11"/>
<evidence type="ECO:0000256" key="2">
    <source>
        <dbReference type="ARBA" id="ARBA00022643"/>
    </source>
</evidence>
<dbReference type="EMBL" id="JAOSHN010000003">
    <property type="protein sequence ID" value="MCU7378644.1"/>
    <property type="molecule type" value="Genomic_DNA"/>
</dbReference>
<evidence type="ECO:0000259" key="3">
    <source>
        <dbReference type="Pfam" id="PF03358"/>
    </source>
</evidence>
<proteinExistence type="predicted"/>
<evidence type="ECO:0000313" key="5">
    <source>
        <dbReference type="Proteomes" id="UP001065549"/>
    </source>
</evidence>
<protein>
    <submittedName>
        <fullName evidence="4">Flavodoxin family protein</fullName>
    </submittedName>
</protein>
<dbReference type="InterPro" id="IPR051796">
    <property type="entry name" value="ISF_SsuE-like"/>
</dbReference>
<keyword evidence="2" id="KW-0288">FMN</keyword>
<dbReference type="InterPro" id="IPR005025">
    <property type="entry name" value="FMN_Rdtase-like_dom"/>
</dbReference>
<comment type="caution">
    <text evidence="4">The sequence shown here is derived from an EMBL/GenBank/DDBJ whole genome shotgun (WGS) entry which is preliminary data.</text>
</comment>
<dbReference type="SUPFAM" id="SSF52218">
    <property type="entry name" value="Flavoproteins"/>
    <property type="match status" value="1"/>
</dbReference>
<organism evidence="4 5">
    <name type="scientific">Hominibacterium faecale</name>
    <dbReference type="NCBI Taxonomy" id="2839743"/>
    <lineage>
        <taxon>Bacteria</taxon>
        <taxon>Bacillati</taxon>
        <taxon>Bacillota</taxon>
        <taxon>Clostridia</taxon>
        <taxon>Peptostreptococcales</taxon>
        <taxon>Anaerovoracaceae</taxon>
        <taxon>Hominibacterium</taxon>
    </lineage>
</organism>
<feature type="domain" description="NADPH-dependent FMN reductase-like" evidence="3">
    <location>
        <begin position="1"/>
        <end position="148"/>
    </location>
</feature>
<reference evidence="4" key="1">
    <citation type="submission" date="2022-09" db="EMBL/GenBank/DDBJ databases">
        <title>Culturomic study of gut microbiota in children with autism spectrum disorder.</title>
        <authorList>
            <person name="Efimov B.A."/>
            <person name="Chaplin A.V."/>
            <person name="Sokolova S.R."/>
            <person name="Pikina A.P."/>
            <person name="Korzhanova M."/>
            <person name="Belova V."/>
            <person name="Korostin D."/>
        </authorList>
    </citation>
    <scope>NUCLEOTIDE SEQUENCE</scope>
    <source>
        <strain evidence="4">ASD5510</strain>
    </source>
</reference>
<dbReference type="InterPro" id="IPR029039">
    <property type="entry name" value="Flavoprotein-like_sf"/>
</dbReference>
<accession>A0A9J6QT11</accession>
<dbReference type="Gene3D" id="3.40.50.360">
    <property type="match status" value="1"/>
</dbReference>
<keyword evidence="5" id="KW-1185">Reference proteome</keyword>
<keyword evidence="1" id="KW-0285">Flavoprotein</keyword>
<dbReference type="GO" id="GO:0016491">
    <property type="term" value="F:oxidoreductase activity"/>
    <property type="evidence" value="ECO:0007669"/>
    <property type="project" value="InterPro"/>
</dbReference>
<sequence length="174" mass="18854">MKILVLNGSPRANGNTAAIAEAFSKGAKEAGHQVEVLSVGQQKIVGCMGCEYCHTKGDGTCIQKDAMQDVYRELADAEMLVLASPIYYFTLSGQLQCCIHRTYAVGIPKKLKKAAMLLSSGSDGVYGPAKQQYRQALINYMGLKDMGVITAYGSQNKSAEKLQQVYEFGKGIDR</sequence>
<gene>
    <name evidence="4" type="ORF">OBO34_09790</name>
</gene>
<dbReference type="PANTHER" id="PTHR43278">
    <property type="entry name" value="NAD(P)H-DEPENDENT FMN-CONTAINING OXIDOREDUCTASE YWQN-RELATED"/>
    <property type="match status" value="1"/>
</dbReference>
<dbReference type="Proteomes" id="UP001065549">
    <property type="component" value="Unassembled WGS sequence"/>
</dbReference>
<evidence type="ECO:0000313" key="4">
    <source>
        <dbReference type="EMBL" id="MCU7378644.1"/>
    </source>
</evidence>
<evidence type="ECO:0000256" key="1">
    <source>
        <dbReference type="ARBA" id="ARBA00022630"/>
    </source>
</evidence>